<dbReference type="EMBL" id="LCWV01000030">
    <property type="protein sequence ID" value="PWI65800.1"/>
    <property type="molecule type" value="Genomic_DNA"/>
</dbReference>
<evidence type="ECO:0000256" key="1">
    <source>
        <dbReference type="SAM" id="MobiDB-lite"/>
    </source>
</evidence>
<sequence>MNNDLQEAAQTMAPRRSALSKQIELRRLGPSSLTQLSRQNDEPDWREIIMVAAAPRSCLVHRAIPQVMSANDYNAPMSASKKDEDSLNGLIAPGGCSPYSGQTPRRSIPILLKWNSVPARQQQRQSRCRKPYWSHPTARARQTAHRNGGIATATNARHAAFDAFAVSSARSSSTVASRAVDLAFFSMPETAAWNTTNFTLLLNLTPFRTICYGTLYADWDCEARAAQVPQNDLATESGSSLFTLPIHELISSRVNASTQGRAWKYLAPAQRLQQ</sequence>
<reference evidence="2 3" key="1">
    <citation type="journal article" date="2016" name="Front. Microbiol.">
        <title>Genome and transcriptome sequences reveal the specific parasitism of the nematophagous Purpureocillium lilacinum 36-1.</title>
        <authorList>
            <person name="Xie J."/>
            <person name="Li S."/>
            <person name="Mo C."/>
            <person name="Xiao X."/>
            <person name="Peng D."/>
            <person name="Wang G."/>
            <person name="Xiao Y."/>
        </authorList>
    </citation>
    <scope>NUCLEOTIDE SEQUENCE [LARGE SCALE GENOMIC DNA]</scope>
    <source>
        <strain evidence="2 3">36-1</strain>
    </source>
</reference>
<evidence type="ECO:0000313" key="2">
    <source>
        <dbReference type="EMBL" id="PWI65800.1"/>
    </source>
</evidence>
<feature type="region of interest" description="Disordered" evidence="1">
    <location>
        <begin position="125"/>
        <end position="144"/>
    </location>
</feature>
<dbReference type="Proteomes" id="UP000245956">
    <property type="component" value="Unassembled WGS sequence"/>
</dbReference>
<organism evidence="2 3">
    <name type="scientific">Purpureocillium lilacinum</name>
    <name type="common">Paecilomyces lilacinus</name>
    <dbReference type="NCBI Taxonomy" id="33203"/>
    <lineage>
        <taxon>Eukaryota</taxon>
        <taxon>Fungi</taxon>
        <taxon>Dikarya</taxon>
        <taxon>Ascomycota</taxon>
        <taxon>Pezizomycotina</taxon>
        <taxon>Sordariomycetes</taxon>
        <taxon>Hypocreomycetidae</taxon>
        <taxon>Hypocreales</taxon>
        <taxon>Ophiocordycipitaceae</taxon>
        <taxon>Purpureocillium</taxon>
    </lineage>
</organism>
<proteinExistence type="predicted"/>
<evidence type="ECO:0000313" key="3">
    <source>
        <dbReference type="Proteomes" id="UP000245956"/>
    </source>
</evidence>
<accession>A0A2U3DU79</accession>
<comment type="caution">
    <text evidence="2">The sequence shown here is derived from an EMBL/GenBank/DDBJ whole genome shotgun (WGS) entry which is preliminary data.</text>
</comment>
<name>A0A2U3DU79_PURLI</name>
<gene>
    <name evidence="2" type="ORF">PCL_06771</name>
</gene>
<protein>
    <submittedName>
        <fullName evidence="2">Uncharacterized protein</fullName>
    </submittedName>
</protein>
<dbReference type="AlphaFoldDB" id="A0A2U3DU79"/>